<evidence type="ECO:0000313" key="2">
    <source>
        <dbReference type="Proteomes" id="UP000016887"/>
    </source>
</evidence>
<dbReference type="EMBL" id="AP012489">
    <property type="protein sequence ID" value="BAN89572.1"/>
    <property type="molecule type" value="Genomic_DNA"/>
</dbReference>
<reference evidence="1 2" key="1">
    <citation type="journal article" date="2013" name="Appl. Environ. Microbiol.">
        <title>Variation of the Virus-Related Elements within Syntenic Genomes of the Hyperthermophilic Archaeon Aeropyrum.</title>
        <authorList>
            <person name="Daifuku T."/>
            <person name="Yoshida T."/>
            <person name="Kitamura T."/>
            <person name="Kawaichi S."/>
            <person name="Inoue T."/>
            <person name="Nomura K."/>
            <person name="Yoshida Y."/>
            <person name="Kuno S."/>
            <person name="Sako Y."/>
        </authorList>
    </citation>
    <scope>NUCLEOTIDE SEQUENCE [LARGE SCALE GENOMIC DNA]</scope>
    <source>
        <strain evidence="1 2">SY1</strain>
    </source>
</reference>
<sequence>MSMFYLRRIETPEGLVMALVTDEDVMDRAVYDEERGVRIIVSRGFYGGGLATEADAIKAIKEADIVVLTGERSVSIGVRMGLVNPDSVLEVKGIKQVQVFKFSY</sequence>
<evidence type="ECO:0000313" key="1">
    <source>
        <dbReference type="EMBL" id="BAN89572.1"/>
    </source>
</evidence>
<accession>U3T7S5</accession>
<keyword evidence="2" id="KW-1185">Reference proteome</keyword>
<dbReference type="AlphaFoldDB" id="U3T7S5"/>
<organism evidence="1 2">
    <name type="scientific">Aeropyrum camini SY1 = JCM 12091</name>
    <dbReference type="NCBI Taxonomy" id="1198449"/>
    <lineage>
        <taxon>Archaea</taxon>
        <taxon>Thermoproteota</taxon>
        <taxon>Thermoprotei</taxon>
        <taxon>Desulfurococcales</taxon>
        <taxon>Desulfurococcaceae</taxon>
        <taxon>Aeropyrum</taxon>
    </lineage>
</organism>
<dbReference type="eggNOG" id="arCOG04051">
    <property type="taxonomic scope" value="Archaea"/>
</dbReference>
<dbReference type="Pfam" id="PF04242">
    <property type="entry name" value="DUF424"/>
    <property type="match status" value="1"/>
</dbReference>
<dbReference type="InterPro" id="IPR007355">
    <property type="entry name" value="DUF424"/>
</dbReference>
<dbReference type="KEGG" id="acj:ACAM_0103"/>
<dbReference type="Proteomes" id="UP000016887">
    <property type="component" value="Chromosome"/>
</dbReference>
<proteinExistence type="predicted"/>
<protein>
    <submittedName>
        <fullName evidence="1">Uncharacterized conserved protein</fullName>
    </submittedName>
</protein>
<gene>
    <name evidence="1" type="ORF">ACAM_0103</name>
</gene>
<dbReference type="OrthoDB" id="18015at2157"/>
<dbReference type="STRING" id="1198449.ACAM_0103"/>
<name>U3T7S5_9CREN</name>
<dbReference type="Gene3D" id="3.30.1860.10">
    <property type="entry name" value="uncharacterized conserved protein from methanopyrus kandleri domain like"/>
    <property type="match status" value="1"/>
</dbReference>